<protein>
    <submittedName>
        <fullName evidence="1">Kelch 30 isoform X3</fullName>
    </submittedName>
</protein>
<sequence length="367" mass="41593">MDSSTANSENVEILKKNFDAILSKLYSLGLSIHLLKDKSIVFPAGSKELQILDGDEALEHFNRPEFSNKVLAFGSRHFYCHSEYLRLRSEYFEALFAGNYQETCMDLISIELPSPSSNIELLLRYLYTGKANEKLFYGVEIFKTIENGNYLGVHELVSLAVEAFAVRWKSLVPSSLFRRSVVDVNFVRALLNYGSKKGIFQDGDKLKIVVNWSAKTDSDISEARSLILEGNCLDTASLSDLEWSIEANPDLLTELEFSNFRNVCQRARRESEEVKKSSKTAEEKAKGLLECVRILTKQLEDVRCTKCRMYMPRAAMKTRTCVKMDHPGEYTIHQGWSCCKQLKKKSKGCKPVEVTRHTPGRSSSSSS</sequence>
<dbReference type="CDD" id="cd18186">
    <property type="entry name" value="BTB_POZ_ZBTB_KLHL-like"/>
    <property type="match status" value="1"/>
</dbReference>
<dbReference type="SMART" id="SM00225">
    <property type="entry name" value="BTB"/>
    <property type="match status" value="1"/>
</dbReference>
<dbReference type="PROSITE" id="PS50097">
    <property type="entry name" value="BTB"/>
    <property type="match status" value="1"/>
</dbReference>
<keyword evidence="2" id="KW-1185">Reference proteome</keyword>
<evidence type="ECO:0000313" key="2">
    <source>
        <dbReference type="Proteomes" id="UP001152795"/>
    </source>
</evidence>
<dbReference type="AlphaFoldDB" id="A0A7D9IS15"/>
<accession>A0A7D9IS15</accession>
<dbReference type="Proteomes" id="UP001152795">
    <property type="component" value="Unassembled WGS sequence"/>
</dbReference>
<name>A0A7D9IS15_PARCT</name>
<dbReference type="EMBL" id="CACRXK020007504">
    <property type="protein sequence ID" value="CAB4012422.1"/>
    <property type="molecule type" value="Genomic_DNA"/>
</dbReference>
<dbReference type="Gene3D" id="3.30.710.10">
    <property type="entry name" value="Potassium Channel Kv1.1, Chain A"/>
    <property type="match status" value="1"/>
</dbReference>
<dbReference type="InterPro" id="IPR000210">
    <property type="entry name" value="BTB/POZ_dom"/>
</dbReference>
<organism evidence="1 2">
    <name type="scientific">Paramuricea clavata</name>
    <name type="common">Red gorgonian</name>
    <name type="synonym">Violescent sea-whip</name>
    <dbReference type="NCBI Taxonomy" id="317549"/>
    <lineage>
        <taxon>Eukaryota</taxon>
        <taxon>Metazoa</taxon>
        <taxon>Cnidaria</taxon>
        <taxon>Anthozoa</taxon>
        <taxon>Octocorallia</taxon>
        <taxon>Malacalcyonacea</taxon>
        <taxon>Plexauridae</taxon>
        <taxon>Paramuricea</taxon>
    </lineage>
</organism>
<evidence type="ECO:0000313" key="1">
    <source>
        <dbReference type="EMBL" id="CAB4012422.1"/>
    </source>
</evidence>
<dbReference type="OrthoDB" id="409642at2759"/>
<dbReference type="Pfam" id="PF00651">
    <property type="entry name" value="BTB"/>
    <property type="match status" value="1"/>
</dbReference>
<proteinExistence type="predicted"/>
<comment type="caution">
    <text evidence="1">The sequence shown here is derived from an EMBL/GenBank/DDBJ whole genome shotgun (WGS) entry which is preliminary data.</text>
</comment>
<dbReference type="InterPro" id="IPR011333">
    <property type="entry name" value="SKP1/BTB/POZ_sf"/>
</dbReference>
<gene>
    <name evidence="1" type="ORF">PACLA_8A058477</name>
</gene>
<reference evidence="1" key="1">
    <citation type="submission" date="2020-04" db="EMBL/GenBank/DDBJ databases">
        <authorList>
            <person name="Alioto T."/>
            <person name="Alioto T."/>
            <person name="Gomez Garrido J."/>
        </authorList>
    </citation>
    <scope>NUCLEOTIDE SEQUENCE</scope>
    <source>
        <strain evidence="1">A484AB</strain>
    </source>
</reference>
<dbReference type="SUPFAM" id="SSF54695">
    <property type="entry name" value="POZ domain"/>
    <property type="match status" value="1"/>
</dbReference>